<dbReference type="InterPro" id="IPR013106">
    <property type="entry name" value="Ig_V-set"/>
</dbReference>
<feature type="domain" description="Ig-like" evidence="4">
    <location>
        <begin position="31"/>
        <end position="121"/>
    </location>
</feature>
<protein>
    <submittedName>
        <fullName evidence="6">B-cell antigen receptor complex-associated protein beta chain</fullName>
    </submittedName>
</protein>
<dbReference type="SMART" id="SM00409">
    <property type="entry name" value="IG"/>
    <property type="match status" value="1"/>
</dbReference>
<evidence type="ECO:0000313" key="6">
    <source>
        <dbReference type="RefSeq" id="XP_030630922.1"/>
    </source>
</evidence>
<dbReference type="InterPro" id="IPR013783">
    <property type="entry name" value="Ig-like_fold"/>
</dbReference>
<feature type="chain" id="PRO_5026922396" evidence="3">
    <location>
        <begin position="17"/>
        <end position="211"/>
    </location>
</feature>
<feature type="transmembrane region" description="Helical" evidence="2">
    <location>
        <begin position="138"/>
        <end position="159"/>
    </location>
</feature>
<evidence type="ECO:0000256" key="1">
    <source>
        <dbReference type="ARBA" id="ARBA00023319"/>
    </source>
</evidence>
<keyword evidence="2" id="KW-0472">Membrane</keyword>
<dbReference type="GO" id="GO:0009897">
    <property type="term" value="C:external side of plasma membrane"/>
    <property type="evidence" value="ECO:0007669"/>
    <property type="project" value="TreeGrafter"/>
</dbReference>
<sequence>MHYLVIGCTLLALVNVSDNLAKTQLKVFQKPRFYGITTSKNVIISCSVPGTSTSVVVEWFKSPAYKQPMQPVSGSDRIIFVPKSRKSHAAIKIMDTVTEDSGIYICKANGTLGPGTELQVHRRGNLTLAIHRSKMKDAIIFIQGFLLVILICVPLFHFYKLEKKEETIYEEPEDDHTYEGLEIEHCGLYEDIPALSQGTEAVWSMESPDQE</sequence>
<dbReference type="AlphaFoldDB" id="A0A6J2VG82"/>
<keyword evidence="5" id="KW-1185">Reference proteome</keyword>
<organism evidence="5 6">
    <name type="scientific">Chanos chanos</name>
    <name type="common">Milkfish</name>
    <name type="synonym">Mugil chanos</name>
    <dbReference type="NCBI Taxonomy" id="29144"/>
    <lineage>
        <taxon>Eukaryota</taxon>
        <taxon>Metazoa</taxon>
        <taxon>Chordata</taxon>
        <taxon>Craniata</taxon>
        <taxon>Vertebrata</taxon>
        <taxon>Euteleostomi</taxon>
        <taxon>Actinopterygii</taxon>
        <taxon>Neopterygii</taxon>
        <taxon>Teleostei</taxon>
        <taxon>Ostariophysi</taxon>
        <taxon>Gonorynchiformes</taxon>
        <taxon>Chanidae</taxon>
        <taxon>Chanos</taxon>
    </lineage>
</organism>
<dbReference type="GO" id="GO:0019815">
    <property type="term" value="C:B cell receptor complex"/>
    <property type="evidence" value="ECO:0007669"/>
    <property type="project" value="TreeGrafter"/>
</dbReference>
<accession>A0A6J2VG82</accession>
<dbReference type="GeneID" id="115812577"/>
<dbReference type="GO" id="GO:0050853">
    <property type="term" value="P:B cell receptor signaling pathway"/>
    <property type="evidence" value="ECO:0007669"/>
    <property type="project" value="TreeGrafter"/>
</dbReference>
<gene>
    <name evidence="6" type="primary">cd79b</name>
</gene>
<evidence type="ECO:0000259" key="4">
    <source>
        <dbReference type="PROSITE" id="PS50835"/>
    </source>
</evidence>
<evidence type="ECO:0000256" key="3">
    <source>
        <dbReference type="SAM" id="SignalP"/>
    </source>
</evidence>
<dbReference type="Pfam" id="PF07686">
    <property type="entry name" value="V-set"/>
    <property type="match status" value="1"/>
</dbReference>
<keyword evidence="3" id="KW-0732">Signal</keyword>
<dbReference type="InterPro" id="IPR036179">
    <property type="entry name" value="Ig-like_dom_sf"/>
</dbReference>
<dbReference type="SUPFAM" id="SSF48726">
    <property type="entry name" value="Immunoglobulin"/>
    <property type="match status" value="1"/>
</dbReference>
<dbReference type="GO" id="GO:0030183">
    <property type="term" value="P:B cell differentiation"/>
    <property type="evidence" value="ECO:0007669"/>
    <property type="project" value="TreeGrafter"/>
</dbReference>
<dbReference type="RefSeq" id="XP_030630922.1">
    <property type="nucleotide sequence ID" value="XM_030775062.1"/>
</dbReference>
<dbReference type="Proteomes" id="UP000504632">
    <property type="component" value="Chromosome 5"/>
</dbReference>
<evidence type="ECO:0000256" key="2">
    <source>
        <dbReference type="SAM" id="Phobius"/>
    </source>
</evidence>
<keyword evidence="2" id="KW-0812">Transmembrane</keyword>
<dbReference type="CTD" id="974"/>
<keyword evidence="1" id="KW-0393">Immunoglobulin domain</keyword>
<dbReference type="PROSITE" id="PS50835">
    <property type="entry name" value="IG_LIKE"/>
    <property type="match status" value="1"/>
</dbReference>
<proteinExistence type="predicted"/>
<dbReference type="InterPro" id="IPR003599">
    <property type="entry name" value="Ig_sub"/>
</dbReference>
<dbReference type="PANTHER" id="PTHR14334">
    <property type="entry name" value="B-CELL ANTIGEN RECEPTOR COMPLEX-ASSOCIATED PROTEIN"/>
    <property type="match status" value="1"/>
</dbReference>
<dbReference type="InParanoid" id="A0A6J2VG82"/>
<reference evidence="6" key="1">
    <citation type="submission" date="2025-08" db="UniProtKB">
        <authorList>
            <consortium name="RefSeq"/>
        </authorList>
    </citation>
    <scope>IDENTIFICATION</scope>
</reference>
<evidence type="ECO:0000313" key="5">
    <source>
        <dbReference type="Proteomes" id="UP000504632"/>
    </source>
</evidence>
<keyword evidence="2" id="KW-1133">Transmembrane helix</keyword>
<feature type="signal peptide" evidence="3">
    <location>
        <begin position="1"/>
        <end position="16"/>
    </location>
</feature>
<keyword evidence="6" id="KW-0675">Receptor</keyword>
<dbReference type="OrthoDB" id="9894386at2759"/>
<dbReference type="PANTHER" id="PTHR14334:SF2">
    <property type="entry name" value="B-CELL ANTIGEN RECEPTOR COMPLEX-ASSOCIATED PROTEIN BETA CHAIN"/>
    <property type="match status" value="1"/>
</dbReference>
<dbReference type="InterPro" id="IPR007110">
    <property type="entry name" value="Ig-like_dom"/>
</dbReference>
<name>A0A6J2VG82_CHACN</name>
<dbReference type="Gene3D" id="2.60.40.10">
    <property type="entry name" value="Immunoglobulins"/>
    <property type="match status" value="1"/>
</dbReference>
<dbReference type="FunCoup" id="A0A6J2VG82">
    <property type="interactions" value="782"/>
</dbReference>